<reference evidence="2" key="2">
    <citation type="submission" date="2018-03" db="EMBL/GenBank/DDBJ databases">
        <title>The Triticum urartu genome reveals the dynamic nature of wheat genome evolution.</title>
        <authorList>
            <person name="Ling H."/>
            <person name="Ma B."/>
            <person name="Shi X."/>
            <person name="Liu H."/>
            <person name="Dong L."/>
            <person name="Sun H."/>
            <person name="Cao Y."/>
            <person name="Gao Q."/>
            <person name="Zheng S."/>
            <person name="Li Y."/>
            <person name="Yu Y."/>
            <person name="Du H."/>
            <person name="Qi M."/>
            <person name="Li Y."/>
            <person name="Yu H."/>
            <person name="Cui Y."/>
            <person name="Wang N."/>
            <person name="Chen C."/>
            <person name="Wu H."/>
            <person name="Zhao Y."/>
            <person name="Zhang J."/>
            <person name="Li Y."/>
            <person name="Zhou W."/>
            <person name="Zhang B."/>
            <person name="Hu W."/>
            <person name="Eijk M."/>
            <person name="Tang J."/>
            <person name="Witsenboer H."/>
            <person name="Zhao S."/>
            <person name="Li Z."/>
            <person name="Zhang A."/>
            <person name="Wang D."/>
            <person name="Liang C."/>
        </authorList>
    </citation>
    <scope>NUCLEOTIDE SEQUENCE [LARGE SCALE GENOMIC DNA]</scope>
    <source>
        <strain evidence="2">cv. G1812</strain>
    </source>
</reference>
<accession>A0A8R7TLU7</accession>
<dbReference type="AlphaFoldDB" id="A0A8R7TLU7"/>
<reference evidence="2" key="3">
    <citation type="submission" date="2022-06" db="UniProtKB">
        <authorList>
            <consortium name="EnsemblPlants"/>
        </authorList>
    </citation>
    <scope>IDENTIFICATION</scope>
</reference>
<evidence type="ECO:0000313" key="3">
    <source>
        <dbReference type="Proteomes" id="UP000015106"/>
    </source>
</evidence>
<feature type="region of interest" description="Disordered" evidence="1">
    <location>
        <begin position="27"/>
        <end position="107"/>
    </location>
</feature>
<gene>
    <name evidence="2" type="primary">LOC125533961</name>
</gene>
<protein>
    <submittedName>
        <fullName evidence="2">Uncharacterized protein</fullName>
    </submittedName>
</protein>
<evidence type="ECO:0000313" key="2">
    <source>
        <dbReference type="EnsemblPlants" id="TuG1812G0200004853.01.T02"/>
    </source>
</evidence>
<dbReference type="Gramene" id="TuG1812G0200004853.01.T02">
    <property type="protein sequence ID" value="TuG1812G0200004853.01.T02"/>
    <property type="gene ID" value="TuG1812G0200004853.01"/>
</dbReference>
<proteinExistence type="predicted"/>
<feature type="compositionally biased region" description="Basic residues" evidence="1">
    <location>
        <begin position="49"/>
        <end position="65"/>
    </location>
</feature>
<dbReference type="Proteomes" id="UP000015106">
    <property type="component" value="Chromosome 2"/>
</dbReference>
<evidence type="ECO:0000256" key="1">
    <source>
        <dbReference type="SAM" id="MobiDB-lite"/>
    </source>
</evidence>
<sequence>LAKSQNQNHTPPGDLRYYFCSLLPPFSEPPTRHLSSLRRRPTPWGRPGRLCKRSSKGGTGRRGRCGRSPTRCSTGSPRTPRSPRRTPSSSRRSTSPSSASTSTTAGPIPHEIFFFSASICSCDSS</sequence>
<keyword evidence="3" id="KW-1185">Reference proteome</keyword>
<dbReference type="EnsemblPlants" id="TuG1812G0200004853.01.T02">
    <property type="protein sequence ID" value="TuG1812G0200004853.01.T02"/>
    <property type="gene ID" value="TuG1812G0200004853.01"/>
</dbReference>
<name>A0A8R7TLU7_TRIUA</name>
<organism evidence="2 3">
    <name type="scientific">Triticum urartu</name>
    <name type="common">Red wild einkorn</name>
    <name type="synonym">Crithodium urartu</name>
    <dbReference type="NCBI Taxonomy" id="4572"/>
    <lineage>
        <taxon>Eukaryota</taxon>
        <taxon>Viridiplantae</taxon>
        <taxon>Streptophyta</taxon>
        <taxon>Embryophyta</taxon>
        <taxon>Tracheophyta</taxon>
        <taxon>Spermatophyta</taxon>
        <taxon>Magnoliopsida</taxon>
        <taxon>Liliopsida</taxon>
        <taxon>Poales</taxon>
        <taxon>Poaceae</taxon>
        <taxon>BOP clade</taxon>
        <taxon>Pooideae</taxon>
        <taxon>Triticodae</taxon>
        <taxon>Triticeae</taxon>
        <taxon>Triticinae</taxon>
        <taxon>Triticum</taxon>
    </lineage>
</organism>
<feature type="compositionally biased region" description="Low complexity" evidence="1">
    <location>
        <begin position="66"/>
        <end position="107"/>
    </location>
</feature>
<reference evidence="3" key="1">
    <citation type="journal article" date="2013" name="Nature">
        <title>Draft genome of the wheat A-genome progenitor Triticum urartu.</title>
        <authorList>
            <person name="Ling H.Q."/>
            <person name="Zhao S."/>
            <person name="Liu D."/>
            <person name="Wang J."/>
            <person name="Sun H."/>
            <person name="Zhang C."/>
            <person name="Fan H."/>
            <person name="Li D."/>
            <person name="Dong L."/>
            <person name="Tao Y."/>
            <person name="Gao C."/>
            <person name="Wu H."/>
            <person name="Li Y."/>
            <person name="Cui Y."/>
            <person name="Guo X."/>
            <person name="Zheng S."/>
            <person name="Wang B."/>
            <person name="Yu K."/>
            <person name="Liang Q."/>
            <person name="Yang W."/>
            <person name="Lou X."/>
            <person name="Chen J."/>
            <person name="Feng M."/>
            <person name="Jian J."/>
            <person name="Zhang X."/>
            <person name="Luo G."/>
            <person name="Jiang Y."/>
            <person name="Liu J."/>
            <person name="Wang Z."/>
            <person name="Sha Y."/>
            <person name="Zhang B."/>
            <person name="Wu H."/>
            <person name="Tang D."/>
            <person name="Shen Q."/>
            <person name="Xue P."/>
            <person name="Zou S."/>
            <person name="Wang X."/>
            <person name="Liu X."/>
            <person name="Wang F."/>
            <person name="Yang Y."/>
            <person name="An X."/>
            <person name="Dong Z."/>
            <person name="Zhang K."/>
            <person name="Zhang X."/>
            <person name="Luo M.C."/>
            <person name="Dvorak J."/>
            <person name="Tong Y."/>
            <person name="Wang J."/>
            <person name="Yang H."/>
            <person name="Li Z."/>
            <person name="Wang D."/>
            <person name="Zhang A."/>
            <person name="Wang J."/>
        </authorList>
    </citation>
    <scope>NUCLEOTIDE SEQUENCE</scope>
    <source>
        <strain evidence="3">cv. G1812</strain>
    </source>
</reference>